<name>A0A290MME9_CAUVI</name>
<dbReference type="EMBL" id="CP023315">
    <property type="protein sequence ID" value="ATC30997.1"/>
    <property type="molecule type" value="Genomic_DNA"/>
</dbReference>
<organism evidence="1 2">
    <name type="scientific">Caulobacter vibrioides</name>
    <name type="common">Caulobacter crescentus</name>
    <dbReference type="NCBI Taxonomy" id="155892"/>
    <lineage>
        <taxon>Bacteria</taxon>
        <taxon>Pseudomonadati</taxon>
        <taxon>Pseudomonadota</taxon>
        <taxon>Alphaproteobacteria</taxon>
        <taxon>Caulobacterales</taxon>
        <taxon>Caulobacteraceae</taxon>
        <taxon>Caulobacter</taxon>
    </lineage>
</organism>
<sequence length="202" mass="22386">MDGQDHQHGRWVETDEAEDVAGSVRHVLRCWPLTVDDPQAFKWTALALHAALQGACVCHLTTTCPPVGAVTERNAGEWLAWYERSRTDPDAKAPKTYLMDLPALLKTIRQPDTQGGGETSAGISLTDGELNWLLRFHNDLRNQFVHFSPQGWSIEISGLPGLAELTARIITAVLDTGWGFRHKDTAWCDALRADLEGLSRMS</sequence>
<dbReference type="Proteomes" id="UP000217311">
    <property type="component" value="Chromosome"/>
</dbReference>
<dbReference type="AlphaFoldDB" id="A0A290MME9"/>
<protein>
    <recommendedName>
        <fullName evidence="3">Apea-like HEPN domain-containing protein</fullName>
    </recommendedName>
</protein>
<gene>
    <name evidence="1" type="ORF">CA606_00780</name>
</gene>
<evidence type="ECO:0000313" key="1">
    <source>
        <dbReference type="EMBL" id="ATC30997.1"/>
    </source>
</evidence>
<reference evidence="2" key="1">
    <citation type="submission" date="2017-09" db="EMBL/GenBank/DDBJ databases">
        <title>Genome evolution observed in wild isolates of Caulobacter crescentus.</title>
        <authorList>
            <person name="Ely B."/>
            <person name="Wilson K."/>
            <person name="Scott D."/>
        </authorList>
    </citation>
    <scope>NUCLEOTIDE SEQUENCE [LARGE SCALE GENOMIC DNA]</scope>
    <source>
        <strain evidence="2">CB13b1a</strain>
    </source>
</reference>
<accession>A0A290MME9</accession>
<evidence type="ECO:0008006" key="3">
    <source>
        <dbReference type="Google" id="ProtNLM"/>
    </source>
</evidence>
<proteinExistence type="predicted"/>
<dbReference type="RefSeq" id="WP_096050464.1">
    <property type="nucleotide sequence ID" value="NZ_CP023315.3"/>
</dbReference>
<evidence type="ECO:0000313" key="2">
    <source>
        <dbReference type="Proteomes" id="UP000217311"/>
    </source>
</evidence>